<dbReference type="AlphaFoldDB" id="A0A2H0PZR0"/>
<feature type="transmembrane region" description="Helical" evidence="1">
    <location>
        <begin position="184"/>
        <end position="202"/>
    </location>
</feature>
<name>A0A2H0PZR0_9BACT</name>
<proteinExistence type="predicted"/>
<organism evidence="2 3">
    <name type="scientific">Candidatus Brennerbacteria bacterium CG11_big_fil_rev_8_21_14_0_20_43_10</name>
    <dbReference type="NCBI Taxonomy" id="1974523"/>
    <lineage>
        <taxon>Bacteria</taxon>
        <taxon>Candidatus Brenneribacteriota</taxon>
    </lineage>
</organism>
<keyword evidence="1" id="KW-1133">Transmembrane helix</keyword>
<sequence length="216" mass="23889">MANIIIQISAVLASAVPFVPIAAVCVAAVLLVAYVFSGISHPVLMRALGWCFGIVVGLQIFSIAMLYIGQYAVWSQSPVSQYFLPPRQSIAYFMRYSWFHFARGPAVTFGVGMLFFILFHIGYKISAGRFFYQDEEYTGALAILANPWPQNILVIGCVLVLGLAIACVRVGVSCIRRAYVPQTLFSLRMLWPLVGLFMVFFGNRVTAMLGLDILNL</sequence>
<evidence type="ECO:0000256" key="1">
    <source>
        <dbReference type="SAM" id="Phobius"/>
    </source>
</evidence>
<gene>
    <name evidence="2" type="ORF">COV41_00840</name>
</gene>
<protein>
    <submittedName>
        <fullName evidence="2">Uncharacterized protein</fullName>
    </submittedName>
</protein>
<evidence type="ECO:0000313" key="3">
    <source>
        <dbReference type="Proteomes" id="UP000236846"/>
    </source>
</evidence>
<feature type="transmembrane region" description="Helical" evidence="1">
    <location>
        <begin position="47"/>
        <end position="68"/>
    </location>
</feature>
<keyword evidence="1" id="KW-0472">Membrane</keyword>
<evidence type="ECO:0000313" key="2">
    <source>
        <dbReference type="EMBL" id="PIR26765.1"/>
    </source>
</evidence>
<feature type="transmembrane region" description="Helical" evidence="1">
    <location>
        <begin position="152"/>
        <end position="172"/>
    </location>
</feature>
<feature type="transmembrane region" description="Helical" evidence="1">
    <location>
        <begin position="12"/>
        <end position="35"/>
    </location>
</feature>
<dbReference type="Proteomes" id="UP000236846">
    <property type="component" value="Unassembled WGS sequence"/>
</dbReference>
<keyword evidence="1" id="KW-0812">Transmembrane</keyword>
<reference evidence="2 3" key="1">
    <citation type="submission" date="2017-09" db="EMBL/GenBank/DDBJ databases">
        <title>Depth-based differentiation of microbial function through sediment-hosted aquifers and enrichment of novel symbionts in the deep terrestrial subsurface.</title>
        <authorList>
            <person name="Probst A.J."/>
            <person name="Ladd B."/>
            <person name="Jarett J.K."/>
            <person name="Geller-Mcgrath D.E."/>
            <person name="Sieber C.M."/>
            <person name="Emerson J.B."/>
            <person name="Anantharaman K."/>
            <person name="Thomas B.C."/>
            <person name="Malmstrom R."/>
            <person name="Stieglmeier M."/>
            <person name="Klingl A."/>
            <person name="Woyke T."/>
            <person name="Ryan C.M."/>
            <person name="Banfield J.F."/>
        </authorList>
    </citation>
    <scope>NUCLEOTIDE SEQUENCE [LARGE SCALE GENOMIC DNA]</scope>
    <source>
        <strain evidence="2">CG11_big_fil_rev_8_21_14_0_20_43_10</strain>
    </source>
</reference>
<dbReference type="EMBL" id="PCXE01000016">
    <property type="protein sequence ID" value="PIR26765.1"/>
    <property type="molecule type" value="Genomic_DNA"/>
</dbReference>
<comment type="caution">
    <text evidence="2">The sequence shown here is derived from an EMBL/GenBank/DDBJ whole genome shotgun (WGS) entry which is preliminary data.</text>
</comment>
<feature type="transmembrane region" description="Helical" evidence="1">
    <location>
        <begin position="104"/>
        <end position="123"/>
    </location>
</feature>
<accession>A0A2H0PZR0</accession>